<accession>A0A9W8ZC90</accession>
<sequence length="384" mass="42691">MHFAIVLAAVLAVASSAQAVAQRPRDLLQDLQNQAIANLKDAESNSTIAKRSCSVFDASARRDWNWMSSKERKAYIKAVQCMFTSPSKSDPALVPGAKNRYDDFVAQHINQTTTIHGTGNFLSWHRYFVHGYEKALREECGYTGYQPYWNWFTYQNDLRKSPIFDGSDTSMGSDGSFVAHNGSVGGAGRIFLPSGKGGGCIRDGPFKGIETHLGPNSPTMAGEVKVNSTFVYNPRCLKRDLTNYASSNWLTTDNLYNLTLGPAAKNIATFQNELQGRFDQGFLGLHAAGHFSIGGDAGDFFSSPNDPVFFMHHAMLDRVWWIWQALHLDQYKTIAGTVTLFNNPPSRDAVLEDIVQMNWLNLDPRTIGELLGTLDDSPFCYIYL</sequence>
<dbReference type="PANTHER" id="PTHR11474">
    <property type="entry name" value="TYROSINASE FAMILY MEMBER"/>
    <property type="match status" value="1"/>
</dbReference>
<protein>
    <recommendedName>
        <fullName evidence="4 5">Tyrosinase copper-binding domain-containing protein</fullName>
    </recommendedName>
</protein>
<evidence type="ECO:0000259" key="5">
    <source>
        <dbReference type="PROSITE" id="PS00498"/>
    </source>
</evidence>
<feature type="chain" id="PRO_5040947863" description="Tyrosinase copper-binding domain-containing protein" evidence="3">
    <location>
        <begin position="20"/>
        <end position="384"/>
    </location>
</feature>
<dbReference type="GO" id="GO:0046872">
    <property type="term" value="F:metal ion binding"/>
    <property type="evidence" value="ECO:0007669"/>
    <property type="project" value="UniProtKB-KW"/>
</dbReference>
<gene>
    <name evidence="6" type="ORF">N0V91_007074</name>
</gene>
<name>A0A9W8ZC90_9PLEO</name>
<dbReference type="PROSITE" id="PS00498">
    <property type="entry name" value="TYROSINASE_2"/>
    <property type="match status" value="1"/>
</dbReference>
<keyword evidence="3" id="KW-0732">Signal</keyword>
<dbReference type="PROSITE" id="PS00497">
    <property type="entry name" value="TYROSINASE_1"/>
    <property type="match status" value="1"/>
</dbReference>
<dbReference type="OrthoDB" id="6132182at2759"/>
<dbReference type="PANTHER" id="PTHR11474:SF125">
    <property type="entry name" value="N-ACETYL-6-HYDROXYTRYPTOPHAN OXIDASE IVOB-RELATED"/>
    <property type="match status" value="1"/>
</dbReference>
<evidence type="ECO:0000256" key="1">
    <source>
        <dbReference type="ARBA" id="ARBA00022723"/>
    </source>
</evidence>
<proteinExistence type="predicted"/>
<reference evidence="6" key="1">
    <citation type="submission" date="2022-10" db="EMBL/GenBank/DDBJ databases">
        <title>Tapping the CABI collections for fungal endophytes: first genome assemblies for Collariella, Neodidymelliopsis, Ascochyta clinopodiicola, Didymella pomorum, Didymosphaeria variabile, Neocosmospora piperis and Neocucurbitaria cava.</title>
        <authorList>
            <person name="Hill R."/>
        </authorList>
    </citation>
    <scope>NUCLEOTIDE SEQUENCE</scope>
    <source>
        <strain evidence="6">IMI 355091</strain>
    </source>
</reference>
<evidence type="ECO:0000313" key="6">
    <source>
        <dbReference type="EMBL" id="KAJ4402699.1"/>
    </source>
</evidence>
<evidence type="ECO:0000256" key="2">
    <source>
        <dbReference type="ARBA" id="ARBA00023002"/>
    </source>
</evidence>
<dbReference type="InterPro" id="IPR008922">
    <property type="entry name" value="Di-copper_centre_dom_sf"/>
</dbReference>
<dbReference type="EMBL" id="JAPEVA010000059">
    <property type="protein sequence ID" value="KAJ4402699.1"/>
    <property type="molecule type" value="Genomic_DNA"/>
</dbReference>
<keyword evidence="1" id="KW-0479">Metal-binding</keyword>
<feature type="domain" description="Tyrosinase copper-binding" evidence="5">
    <location>
        <begin position="306"/>
        <end position="317"/>
    </location>
</feature>
<evidence type="ECO:0000259" key="4">
    <source>
        <dbReference type="PROSITE" id="PS00497"/>
    </source>
</evidence>
<dbReference type="Pfam" id="PF00264">
    <property type="entry name" value="Tyrosinase"/>
    <property type="match status" value="1"/>
</dbReference>
<evidence type="ECO:0000256" key="3">
    <source>
        <dbReference type="SAM" id="SignalP"/>
    </source>
</evidence>
<dbReference type="InterPro" id="IPR050316">
    <property type="entry name" value="Tyrosinase/Hemocyanin"/>
</dbReference>
<feature type="domain" description="Tyrosinase copper-binding" evidence="4">
    <location>
        <begin position="116"/>
        <end position="133"/>
    </location>
</feature>
<evidence type="ECO:0000313" key="7">
    <source>
        <dbReference type="Proteomes" id="UP001140510"/>
    </source>
</evidence>
<keyword evidence="7" id="KW-1185">Reference proteome</keyword>
<organism evidence="6 7">
    <name type="scientific">Didymella pomorum</name>
    <dbReference type="NCBI Taxonomy" id="749634"/>
    <lineage>
        <taxon>Eukaryota</taxon>
        <taxon>Fungi</taxon>
        <taxon>Dikarya</taxon>
        <taxon>Ascomycota</taxon>
        <taxon>Pezizomycotina</taxon>
        <taxon>Dothideomycetes</taxon>
        <taxon>Pleosporomycetidae</taxon>
        <taxon>Pleosporales</taxon>
        <taxon>Pleosporineae</taxon>
        <taxon>Didymellaceae</taxon>
        <taxon>Didymella</taxon>
    </lineage>
</organism>
<dbReference type="AlphaFoldDB" id="A0A9W8ZC90"/>
<dbReference type="PRINTS" id="PR00092">
    <property type="entry name" value="TYROSINASE"/>
</dbReference>
<feature type="signal peptide" evidence="3">
    <location>
        <begin position="1"/>
        <end position="19"/>
    </location>
</feature>
<dbReference type="SUPFAM" id="SSF48056">
    <property type="entry name" value="Di-copper centre-containing domain"/>
    <property type="match status" value="1"/>
</dbReference>
<dbReference type="GO" id="GO:0016491">
    <property type="term" value="F:oxidoreductase activity"/>
    <property type="evidence" value="ECO:0007669"/>
    <property type="project" value="UniProtKB-KW"/>
</dbReference>
<comment type="caution">
    <text evidence="6">The sequence shown here is derived from an EMBL/GenBank/DDBJ whole genome shotgun (WGS) entry which is preliminary data.</text>
</comment>
<dbReference type="Proteomes" id="UP001140510">
    <property type="component" value="Unassembled WGS sequence"/>
</dbReference>
<keyword evidence="2" id="KW-0560">Oxidoreductase</keyword>
<dbReference type="InterPro" id="IPR002227">
    <property type="entry name" value="Tyrosinase_Cu-bd"/>
</dbReference>
<dbReference type="Gene3D" id="1.10.1280.10">
    <property type="entry name" value="Di-copper center containing domain from catechol oxidase"/>
    <property type="match status" value="1"/>
</dbReference>